<protein>
    <recommendedName>
        <fullName evidence="3">Intraflagellar transport protein 122 homolog TPR domain-containing protein</fullName>
    </recommendedName>
</protein>
<dbReference type="Pfam" id="PF25295">
    <property type="entry name" value="TPR_IFT122"/>
    <property type="match status" value="1"/>
</dbReference>
<dbReference type="GO" id="GO:1905515">
    <property type="term" value="P:non-motile cilium assembly"/>
    <property type="evidence" value="ECO:0007669"/>
    <property type="project" value="TreeGrafter"/>
</dbReference>
<name>A0AAN8X7B9_HALRR</name>
<sequence>MKEIFIATISNATYCELMFRLLDVGRKTDKADRQTLNACAQHLRRLGALTNAAEMYRKMGEIQSVVELYVEAQDWDEAFALADKHPEYRQLVYVPYATSLAEQDMFLKAQK</sequence>
<dbReference type="GO" id="GO:0061512">
    <property type="term" value="P:protein localization to cilium"/>
    <property type="evidence" value="ECO:0007669"/>
    <property type="project" value="TreeGrafter"/>
</dbReference>
<feature type="non-terminal residue" evidence="4">
    <location>
        <position position="111"/>
    </location>
</feature>
<evidence type="ECO:0000313" key="5">
    <source>
        <dbReference type="Proteomes" id="UP001381693"/>
    </source>
</evidence>
<dbReference type="GO" id="GO:0035721">
    <property type="term" value="P:intraciliary retrograde transport"/>
    <property type="evidence" value="ECO:0007669"/>
    <property type="project" value="TreeGrafter"/>
</dbReference>
<dbReference type="EMBL" id="JAXCGZ010007562">
    <property type="protein sequence ID" value="KAK7079215.1"/>
    <property type="molecule type" value="Genomic_DNA"/>
</dbReference>
<evidence type="ECO:0000256" key="2">
    <source>
        <dbReference type="ARBA" id="ARBA00022737"/>
    </source>
</evidence>
<keyword evidence="2" id="KW-0677">Repeat</keyword>
<feature type="domain" description="Intraflagellar transport protein 122 homolog TPR" evidence="3">
    <location>
        <begin position="21"/>
        <end position="111"/>
    </location>
</feature>
<dbReference type="InterPro" id="IPR057411">
    <property type="entry name" value="TPR_IFT122"/>
</dbReference>
<keyword evidence="1" id="KW-0853">WD repeat</keyword>
<evidence type="ECO:0000313" key="4">
    <source>
        <dbReference type="EMBL" id="KAK7079215.1"/>
    </source>
</evidence>
<evidence type="ECO:0000256" key="1">
    <source>
        <dbReference type="ARBA" id="ARBA00022574"/>
    </source>
</evidence>
<gene>
    <name evidence="4" type="ORF">SK128_004842</name>
</gene>
<dbReference type="Gene3D" id="1.25.40.470">
    <property type="match status" value="1"/>
</dbReference>
<organism evidence="4 5">
    <name type="scientific">Halocaridina rubra</name>
    <name type="common">Hawaiian red shrimp</name>
    <dbReference type="NCBI Taxonomy" id="373956"/>
    <lineage>
        <taxon>Eukaryota</taxon>
        <taxon>Metazoa</taxon>
        <taxon>Ecdysozoa</taxon>
        <taxon>Arthropoda</taxon>
        <taxon>Crustacea</taxon>
        <taxon>Multicrustacea</taxon>
        <taxon>Malacostraca</taxon>
        <taxon>Eumalacostraca</taxon>
        <taxon>Eucarida</taxon>
        <taxon>Decapoda</taxon>
        <taxon>Pleocyemata</taxon>
        <taxon>Caridea</taxon>
        <taxon>Atyoidea</taxon>
        <taxon>Atyidae</taxon>
        <taxon>Halocaridina</taxon>
    </lineage>
</organism>
<dbReference type="GO" id="GO:0030991">
    <property type="term" value="C:intraciliary transport particle A"/>
    <property type="evidence" value="ECO:0007669"/>
    <property type="project" value="TreeGrafter"/>
</dbReference>
<dbReference type="PANTHER" id="PTHR12764">
    <property type="entry name" value="WD REPEAT DOMAIN-RELATED"/>
    <property type="match status" value="1"/>
</dbReference>
<reference evidence="4 5" key="1">
    <citation type="submission" date="2023-11" db="EMBL/GenBank/DDBJ databases">
        <title>Halocaridina rubra genome assembly.</title>
        <authorList>
            <person name="Smith C."/>
        </authorList>
    </citation>
    <scope>NUCLEOTIDE SEQUENCE [LARGE SCALE GENOMIC DNA]</scope>
    <source>
        <strain evidence="4">EP-1</strain>
        <tissue evidence="4">Whole</tissue>
    </source>
</reference>
<keyword evidence="5" id="KW-1185">Reference proteome</keyword>
<proteinExistence type="predicted"/>
<dbReference type="Proteomes" id="UP001381693">
    <property type="component" value="Unassembled WGS sequence"/>
</dbReference>
<evidence type="ECO:0000259" key="3">
    <source>
        <dbReference type="Pfam" id="PF25295"/>
    </source>
</evidence>
<dbReference type="AlphaFoldDB" id="A0AAN8X7B9"/>
<dbReference type="GO" id="GO:0097730">
    <property type="term" value="C:non-motile cilium"/>
    <property type="evidence" value="ECO:0007669"/>
    <property type="project" value="TreeGrafter"/>
</dbReference>
<dbReference type="PANTHER" id="PTHR12764:SF4">
    <property type="entry name" value="INTRAFLAGELLAR TRANSPORT PROTEIN 122 HOMOLOG"/>
    <property type="match status" value="1"/>
</dbReference>
<comment type="caution">
    <text evidence="4">The sequence shown here is derived from an EMBL/GenBank/DDBJ whole genome shotgun (WGS) entry which is preliminary data.</text>
</comment>
<accession>A0AAN8X7B9</accession>
<dbReference type="InterPro" id="IPR039857">
    <property type="entry name" value="Ift122/121"/>
</dbReference>